<keyword evidence="1" id="KW-1133">Transmembrane helix</keyword>
<feature type="transmembrane region" description="Helical" evidence="1">
    <location>
        <begin position="12"/>
        <end position="31"/>
    </location>
</feature>
<dbReference type="Proteomes" id="UP000317366">
    <property type="component" value="Unassembled WGS sequence"/>
</dbReference>
<organism evidence="2 5">
    <name type="scientific">Eiseniibacteriota bacterium</name>
    <dbReference type="NCBI Taxonomy" id="2212470"/>
    <lineage>
        <taxon>Bacteria</taxon>
        <taxon>Candidatus Eiseniibacteriota</taxon>
    </lineage>
</organism>
<dbReference type="AlphaFoldDB" id="A0A538STG0"/>
<evidence type="ECO:0000313" key="3">
    <source>
        <dbReference type="EMBL" id="TMQ61473.1"/>
    </source>
</evidence>
<protein>
    <submittedName>
        <fullName evidence="2">Uncharacterized protein</fullName>
    </submittedName>
</protein>
<dbReference type="EMBL" id="VBOU01000060">
    <property type="protein sequence ID" value="TMQ54660.1"/>
    <property type="molecule type" value="Genomic_DNA"/>
</dbReference>
<accession>A0A538STG0</accession>
<evidence type="ECO:0000313" key="5">
    <source>
        <dbReference type="Proteomes" id="UP000319829"/>
    </source>
</evidence>
<feature type="transmembrane region" description="Helical" evidence="1">
    <location>
        <begin position="43"/>
        <end position="61"/>
    </location>
</feature>
<dbReference type="EMBL" id="VBOX01000101">
    <property type="protein sequence ID" value="TMQ61473.1"/>
    <property type="molecule type" value="Genomic_DNA"/>
</dbReference>
<sequence>MTPHVPLHSEDYVVAAIFSIIVGVNALVLFPRVVPSLHRRLKRAALITGAIVSVLTFMIVIETRAMDHLFGGYFSFKTPLERLHEHFAEFDEKMARDPEIRRALESSYDWGMKLRTLNRLGVERLDDATLRRRARVMSLLLSRVSEHACATIVKGSSPTASDQAEIEEALLRLEAGFVAEWMQVLHESMLAEVRELPKNAPTDEERIAAGPALEAKLGKDTARRLIAGLSEGASDSERCWAMKTIYAVAPTLPEPHATVLLRDFR</sequence>
<reference evidence="4 5" key="1">
    <citation type="journal article" date="2019" name="Nat. Microbiol.">
        <title>Mediterranean grassland soil C-N compound turnover is dependent on rainfall and depth, and is mediated by genomically divergent microorganisms.</title>
        <authorList>
            <person name="Diamond S."/>
            <person name="Andeer P.F."/>
            <person name="Li Z."/>
            <person name="Crits-Christoph A."/>
            <person name="Burstein D."/>
            <person name="Anantharaman K."/>
            <person name="Lane K.R."/>
            <person name="Thomas B.C."/>
            <person name="Pan C."/>
            <person name="Northen T.R."/>
            <person name="Banfield J.F."/>
        </authorList>
    </citation>
    <scope>NUCLEOTIDE SEQUENCE [LARGE SCALE GENOMIC DNA]</scope>
    <source>
        <strain evidence="2">WS_4</strain>
        <strain evidence="3">WS_7</strain>
    </source>
</reference>
<dbReference type="Proteomes" id="UP000319829">
    <property type="component" value="Unassembled WGS sequence"/>
</dbReference>
<evidence type="ECO:0000313" key="2">
    <source>
        <dbReference type="EMBL" id="TMQ54660.1"/>
    </source>
</evidence>
<comment type="caution">
    <text evidence="2">The sequence shown here is derived from an EMBL/GenBank/DDBJ whole genome shotgun (WGS) entry which is preliminary data.</text>
</comment>
<proteinExistence type="predicted"/>
<gene>
    <name evidence="2" type="ORF">E6K74_05395</name>
    <name evidence="3" type="ORF">E6K77_10260</name>
</gene>
<name>A0A538STG0_UNCEI</name>
<keyword evidence="1" id="KW-0472">Membrane</keyword>
<evidence type="ECO:0000256" key="1">
    <source>
        <dbReference type="SAM" id="Phobius"/>
    </source>
</evidence>
<evidence type="ECO:0000313" key="4">
    <source>
        <dbReference type="Proteomes" id="UP000317366"/>
    </source>
</evidence>
<keyword evidence="1" id="KW-0812">Transmembrane</keyword>